<dbReference type="InterPro" id="IPR001128">
    <property type="entry name" value="Cyt_P450"/>
</dbReference>
<keyword evidence="6 7" id="KW-0408">Iron</keyword>
<dbReference type="SUPFAM" id="SSF48264">
    <property type="entry name" value="Cytochrome P450"/>
    <property type="match status" value="1"/>
</dbReference>
<dbReference type="PRINTS" id="PR00385">
    <property type="entry name" value="P450"/>
</dbReference>
<protein>
    <recommendedName>
        <fullName evidence="10">Cytochrome P450</fullName>
    </recommendedName>
</protein>
<reference evidence="9" key="1">
    <citation type="submission" date="2024-06" db="EMBL/GenBank/DDBJ databases">
        <authorList>
            <person name="Ryan C."/>
        </authorList>
    </citation>
    <scope>NUCLEOTIDE SEQUENCE [LARGE SCALE GENOMIC DNA]</scope>
</reference>
<dbReference type="PROSITE" id="PS00086">
    <property type="entry name" value="CYTOCHROME_P450"/>
    <property type="match status" value="1"/>
</dbReference>
<dbReference type="GO" id="GO:0046872">
    <property type="term" value="F:metal ion binding"/>
    <property type="evidence" value="ECO:0007669"/>
    <property type="project" value="UniProtKB-KW"/>
</dbReference>
<evidence type="ECO:0000256" key="1">
    <source>
        <dbReference type="ARBA" id="ARBA00004167"/>
    </source>
</evidence>
<dbReference type="PRINTS" id="PR00463">
    <property type="entry name" value="EP450I"/>
</dbReference>
<evidence type="ECO:0000313" key="9">
    <source>
        <dbReference type="Proteomes" id="UP001497457"/>
    </source>
</evidence>
<evidence type="ECO:0000256" key="3">
    <source>
        <dbReference type="ARBA" id="ARBA00022723"/>
    </source>
</evidence>
<accession>A0ABC8VNF9</accession>
<evidence type="ECO:0000256" key="4">
    <source>
        <dbReference type="ARBA" id="ARBA00022989"/>
    </source>
</evidence>
<gene>
    <name evidence="8" type="ORF">URODEC1_LOCUS5165</name>
</gene>
<feature type="binding site" description="axial binding residue" evidence="6">
    <location>
        <position position="436"/>
    </location>
    <ligand>
        <name>heme</name>
        <dbReference type="ChEBI" id="CHEBI:30413"/>
    </ligand>
    <ligandPart>
        <name>Fe</name>
        <dbReference type="ChEBI" id="CHEBI:18248"/>
    </ligandPart>
</feature>
<keyword evidence="2" id="KW-0812">Transmembrane</keyword>
<reference evidence="8 9" key="2">
    <citation type="submission" date="2024-10" db="EMBL/GenBank/DDBJ databases">
        <authorList>
            <person name="Ryan C."/>
        </authorList>
    </citation>
    <scope>NUCLEOTIDE SEQUENCE [LARGE SCALE GENOMIC DNA]</scope>
</reference>
<keyword evidence="7" id="KW-0503">Monooxygenase</keyword>
<evidence type="ECO:0000256" key="7">
    <source>
        <dbReference type="RuleBase" id="RU000461"/>
    </source>
</evidence>
<dbReference type="Pfam" id="PF00067">
    <property type="entry name" value="p450"/>
    <property type="match status" value="1"/>
</dbReference>
<keyword evidence="4" id="KW-1133">Transmembrane helix</keyword>
<evidence type="ECO:0000256" key="2">
    <source>
        <dbReference type="ARBA" id="ARBA00022692"/>
    </source>
</evidence>
<keyword evidence="7" id="KW-0560">Oxidoreductase</keyword>
<dbReference type="PANTHER" id="PTHR24298:SF366">
    <property type="entry name" value="OS06G0328900 PROTEIN"/>
    <property type="match status" value="1"/>
</dbReference>
<dbReference type="GO" id="GO:0004497">
    <property type="term" value="F:monooxygenase activity"/>
    <property type="evidence" value="ECO:0007669"/>
    <property type="project" value="UniProtKB-KW"/>
</dbReference>
<keyword evidence="6 7" id="KW-0349">Heme</keyword>
<dbReference type="GO" id="GO:0016020">
    <property type="term" value="C:membrane"/>
    <property type="evidence" value="ECO:0007669"/>
    <property type="project" value="UniProtKB-SubCell"/>
</dbReference>
<dbReference type="PANTHER" id="PTHR24298">
    <property type="entry name" value="FLAVONOID 3'-MONOOXYGENASE-RELATED"/>
    <property type="match status" value="1"/>
</dbReference>
<proteinExistence type="inferred from homology"/>
<dbReference type="Proteomes" id="UP001497457">
    <property type="component" value="Chromosome 10rd"/>
</dbReference>
<comment type="subcellular location">
    <subcellularLocation>
        <location evidence="1">Membrane</location>
        <topology evidence="1">Single-pass membrane protein</topology>
    </subcellularLocation>
</comment>
<comment type="cofactor">
    <cofactor evidence="6">
        <name>heme</name>
        <dbReference type="ChEBI" id="CHEBI:30413"/>
    </cofactor>
</comment>
<evidence type="ECO:0000256" key="5">
    <source>
        <dbReference type="ARBA" id="ARBA00023136"/>
    </source>
</evidence>
<keyword evidence="3 6" id="KW-0479">Metal-binding</keyword>
<sequence>MEEGSFLHVTSPLVLSVTTLIIAVLCNNLVRHLNNASKWPLIINKESVLRRLGIRLGDIPTTVILDSAVAVDALVRRADAFSDRPAGGGATTIISNGRLQIITTVPYGPHWVALRRNLSSEAFHPVRGLARAAPHRARALSALAADLAARSASAVPVHECLYTALFTLNAATCFGDGVVDGERVEAMRAAQQEFLRILPSFRVFSTFQKVAKLLYRDRWNQLVHCRRRQEELYLPLIRARQEWRRTRAKTAAAAATSYVDTLLDLEVPDGGNPPHGRRKLNDGEMVGLVSEYLGAATGTVLAVLEWTLANLVLRPDVQSRLRGEVEAAAGAGGEASCAYLRAVVMESLRQHPPVPSVQRHMSRDVVVGSTPVARGTLVNFSLEEVGRDGKIWMSPKEFIPDRFMPGGEGEDVRLTIGTKEATKVMMMPFGAGRRICPGMGYAILHIEYFLANLITAFEWHPFEGEEVNLKADHGFFTTMFHPLQARVVPRVRRQP</sequence>
<dbReference type="Gene3D" id="1.10.630.10">
    <property type="entry name" value="Cytochrome P450"/>
    <property type="match status" value="1"/>
</dbReference>
<dbReference type="InterPro" id="IPR002401">
    <property type="entry name" value="Cyt_P450_E_grp-I"/>
</dbReference>
<organism evidence="8 9">
    <name type="scientific">Urochloa decumbens</name>
    <dbReference type="NCBI Taxonomy" id="240449"/>
    <lineage>
        <taxon>Eukaryota</taxon>
        <taxon>Viridiplantae</taxon>
        <taxon>Streptophyta</taxon>
        <taxon>Embryophyta</taxon>
        <taxon>Tracheophyta</taxon>
        <taxon>Spermatophyta</taxon>
        <taxon>Magnoliopsida</taxon>
        <taxon>Liliopsida</taxon>
        <taxon>Poales</taxon>
        <taxon>Poaceae</taxon>
        <taxon>PACMAD clade</taxon>
        <taxon>Panicoideae</taxon>
        <taxon>Panicodae</taxon>
        <taxon>Paniceae</taxon>
        <taxon>Melinidinae</taxon>
        <taxon>Urochloa</taxon>
    </lineage>
</organism>
<dbReference type="InterPro" id="IPR017972">
    <property type="entry name" value="Cyt_P450_CS"/>
</dbReference>
<evidence type="ECO:0008006" key="10">
    <source>
        <dbReference type="Google" id="ProtNLM"/>
    </source>
</evidence>
<dbReference type="InterPro" id="IPR051103">
    <property type="entry name" value="Plant_metabolite_P450s"/>
</dbReference>
<evidence type="ECO:0000256" key="6">
    <source>
        <dbReference type="PIRSR" id="PIRSR602401-1"/>
    </source>
</evidence>
<keyword evidence="5" id="KW-0472">Membrane</keyword>
<dbReference type="EMBL" id="OZ075120">
    <property type="protein sequence ID" value="CAL4894063.1"/>
    <property type="molecule type" value="Genomic_DNA"/>
</dbReference>
<evidence type="ECO:0000313" key="8">
    <source>
        <dbReference type="EMBL" id="CAL4894063.1"/>
    </source>
</evidence>
<name>A0ABC8VNF9_9POAL</name>
<comment type="similarity">
    <text evidence="7">Belongs to the cytochrome P450 family.</text>
</comment>
<dbReference type="InterPro" id="IPR036396">
    <property type="entry name" value="Cyt_P450_sf"/>
</dbReference>
<keyword evidence="9" id="KW-1185">Reference proteome</keyword>
<dbReference type="AlphaFoldDB" id="A0ABC8VNF9"/>